<accession>A0AC11E3S6</accession>
<evidence type="ECO:0000313" key="1">
    <source>
        <dbReference type="Ensembl" id="ENSOARP00020053868.1"/>
    </source>
</evidence>
<organism evidence="1">
    <name type="scientific">Ovis aries</name>
    <name type="common">Sheep</name>
    <dbReference type="NCBI Taxonomy" id="9940"/>
    <lineage>
        <taxon>Eukaryota</taxon>
        <taxon>Metazoa</taxon>
        <taxon>Chordata</taxon>
        <taxon>Craniata</taxon>
        <taxon>Vertebrata</taxon>
        <taxon>Euteleostomi</taxon>
        <taxon>Mammalia</taxon>
        <taxon>Eutheria</taxon>
        <taxon>Laurasiatheria</taxon>
        <taxon>Artiodactyla</taxon>
        <taxon>Ruminantia</taxon>
        <taxon>Pecora</taxon>
        <taxon>Bovidae</taxon>
        <taxon>Caprinae</taxon>
        <taxon>Ovis</taxon>
    </lineage>
</organism>
<reference evidence="1" key="1">
    <citation type="submission" date="2020-11" db="EMBL/GenBank/DDBJ databases">
        <authorList>
            <person name="Davenport K.M."/>
            <person name="Bickhart D.M."/>
            <person name="Smith T.P.L."/>
            <person name="Murdoch B.M."/>
            <person name="Rosen B.D."/>
        </authorList>
    </citation>
    <scope>NUCLEOTIDE SEQUENCE [LARGE SCALE GENOMIC DNA]</scope>
    <source>
        <strain evidence="1">OAR_USU_Benz2616</strain>
    </source>
</reference>
<sequence>ELSLCPEESCVDAQDGELDGLWTTISIFITLFLLSVCYSATVTLFKVKWILSSVVELKQSITPNYRNMIGQGA</sequence>
<name>A0AC11E3S6_SHEEP</name>
<dbReference type="Ensembl" id="ENSOART00020063324.1">
    <property type="protein sequence ID" value="ENSOARP00020053868.1"/>
    <property type="gene ID" value="ENSOARG00020037198.1"/>
</dbReference>
<reference evidence="1" key="2">
    <citation type="submission" date="2025-08" db="UniProtKB">
        <authorList>
            <consortium name="Ensembl"/>
        </authorList>
    </citation>
    <scope>IDENTIFICATION</scope>
</reference>
<protein>
    <submittedName>
        <fullName evidence="1">Uncharacterized protein</fullName>
    </submittedName>
</protein>
<proteinExistence type="predicted"/>
<reference evidence="1" key="3">
    <citation type="submission" date="2025-09" db="UniProtKB">
        <authorList>
            <consortium name="Ensembl"/>
        </authorList>
    </citation>
    <scope>IDENTIFICATION</scope>
</reference>